<keyword evidence="4" id="KW-1185">Reference proteome</keyword>
<dbReference type="AlphaFoldDB" id="A0A4Y2SX00"/>
<proteinExistence type="predicted"/>
<dbReference type="EMBL" id="BGPR01024404">
    <property type="protein sequence ID" value="GBN92481.1"/>
    <property type="molecule type" value="Genomic_DNA"/>
</dbReference>
<dbReference type="Proteomes" id="UP000499080">
    <property type="component" value="Unassembled WGS sequence"/>
</dbReference>
<feature type="region of interest" description="Disordered" evidence="2">
    <location>
        <begin position="112"/>
        <end position="136"/>
    </location>
</feature>
<comment type="caution">
    <text evidence="3">The sequence shown here is derived from an EMBL/GenBank/DDBJ whole genome shotgun (WGS) entry which is preliminary data.</text>
</comment>
<organism evidence="3 4">
    <name type="scientific">Araneus ventricosus</name>
    <name type="common">Orbweaver spider</name>
    <name type="synonym">Epeira ventricosa</name>
    <dbReference type="NCBI Taxonomy" id="182803"/>
    <lineage>
        <taxon>Eukaryota</taxon>
        <taxon>Metazoa</taxon>
        <taxon>Ecdysozoa</taxon>
        <taxon>Arthropoda</taxon>
        <taxon>Chelicerata</taxon>
        <taxon>Arachnida</taxon>
        <taxon>Araneae</taxon>
        <taxon>Araneomorphae</taxon>
        <taxon>Entelegynae</taxon>
        <taxon>Araneoidea</taxon>
        <taxon>Araneidae</taxon>
        <taxon>Araneus</taxon>
    </lineage>
</organism>
<accession>A0A4Y2SX00</accession>
<feature type="coiled-coil region" evidence="1">
    <location>
        <begin position="2"/>
        <end position="29"/>
    </location>
</feature>
<evidence type="ECO:0000313" key="4">
    <source>
        <dbReference type="Proteomes" id="UP000499080"/>
    </source>
</evidence>
<protein>
    <submittedName>
        <fullName evidence="3">Uncharacterized protein</fullName>
    </submittedName>
</protein>
<name>A0A4Y2SX00_ARAVE</name>
<dbReference type="OrthoDB" id="8062954at2759"/>
<sequence length="136" mass="15807">MIGNLENDLKMVKNELRCLQGDIKKFNAERQSLLLQIRERNKHVENLKRDGDSLMKMNTCYDKKKTEILPSATYIIPQLKPSNGRLYATTTHASSLKAWRSWNEVDDDFSETCDDEPEMQTPKQSIRKPVRNGAYM</sequence>
<evidence type="ECO:0000313" key="3">
    <source>
        <dbReference type="EMBL" id="GBN92481.1"/>
    </source>
</evidence>
<evidence type="ECO:0000256" key="2">
    <source>
        <dbReference type="SAM" id="MobiDB-lite"/>
    </source>
</evidence>
<evidence type="ECO:0000256" key="1">
    <source>
        <dbReference type="SAM" id="Coils"/>
    </source>
</evidence>
<gene>
    <name evidence="3" type="ORF">AVEN_257942_1</name>
</gene>
<reference evidence="3 4" key="1">
    <citation type="journal article" date="2019" name="Sci. Rep.">
        <title>Orb-weaving spider Araneus ventricosus genome elucidates the spidroin gene catalogue.</title>
        <authorList>
            <person name="Kono N."/>
            <person name="Nakamura H."/>
            <person name="Ohtoshi R."/>
            <person name="Moran D.A.P."/>
            <person name="Shinohara A."/>
            <person name="Yoshida Y."/>
            <person name="Fujiwara M."/>
            <person name="Mori M."/>
            <person name="Tomita M."/>
            <person name="Arakawa K."/>
        </authorList>
    </citation>
    <scope>NUCLEOTIDE SEQUENCE [LARGE SCALE GENOMIC DNA]</scope>
</reference>
<keyword evidence="1" id="KW-0175">Coiled coil</keyword>